<feature type="compositionally biased region" description="Basic residues" evidence="2">
    <location>
        <begin position="354"/>
        <end position="364"/>
    </location>
</feature>
<keyword evidence="5" id="KW-1185">Reference proteome</keyword>
<keyword evidence="1" id="KW-0862">Zinc</keyword>
<reference evidence="4" key="1">
    <citation type="submission" date="2018-11" db="EMBL/GenBank/DDBJ databases">
        <authorList>
            <person name="Alioto T."/>
            <person name="Alioto T."/>
        </authorList>
    </citation>
    <scope>NUCLEOTIDE SEQUENCE</scope>
</reference>
<dbReference type="SUPFAM" id="SSF57845">
    <property type="entry name" value="B-box zinc-binding domain"/>
    <property type="match status" value="1"/>
</dbReference>
<dbReference type="Pfam" id="PF00643">
    <property type="entry name" value="zf-B_box"/>
    <property type="match status" value="1"/>
</dbReference>
<dbReference type="GO" id="GO:0005654">
    <property type="term" value="C:nucleoplasm"/>
    <property type="evidence" value="ECO:0007669"/>
    <property type="project" value="TreeGrafter"/>
</dbReference>
<dbReference type="Proteomes" id="UP000596742">
    <property type="component" value="Unassembled WGS sequence"/>
</dbReference>
<organism evidence="4 5">
    <name type="scientific">Mytilus galloprovincialis</name>
    <name type="common">Mediterranean mussel</name>
    <dbReference type="NCBI Taxonomy" id="29158"/>
    <lineage>
        <taxon>Eukaryota</taxon>
        <taxon>Metazoa</taxon>
        <taxon>Spiralia</taxon>
        <taxon>Lophotrochozoa</taxon>
        <taxon>Mollusca</taxon>
        <taxon>Bivalvia</taxon>
        <taxon>Autobranchia</taxon>
        <taxon>Pteriomorphia</taxon>
        <taxon>Mytilida</taxon>
        <taxon>Mytiloidea</taxon>
        <taxon>Mytilidae</taxon>
        <taxon>Mytilinae</taxon>
        <taxon>Mytilus</taxon>
    </lineage>
</organism>
<feature type="compositionally biased region" description="Polar residues" evidence="2">
    <location>
        <begin position="460"/>
        <end position="470"/>
    </location>
</feature>
<accession>A0A8B6E687</accession>
<gene>
    <name evidence="4" type="ORF">MGAL_10B063381</name>
</gene>
<dbReference type="InterPro" id="IPR047153">
    <property type="entry name" value="TRIM45/56/19-like"/>
</dbReference>
<dbReference type="EMBL" id="UYJE01004563">
    <property type="protein sequence ID" value="VDI29177.1"/>
    <property type="molecule type" value="Genomic_DNA"/>
</dbReference>
<keyword evidence="1" id="KW-0479">Metal-binding</keyword>
<dbReference type="SMART" id="SM00336">
    <property type="entry name" value="BBOX"/>
    <property type="match status" value="2"/>
</dbReference>
<dbReference type="Gene3D" id="3.30.160.60">
    <property type="entry name" value="Classic Zinc Finger"/>
    <property type="match status" value="1"/>
</dbReference>
<feature type="domain" description="B box-type" evidence="3">
    <location>
        <begin position="4"/>
        <end position="50"/>
    </location>
</feature>
<sequence length="551" mass="64584">MAQSASKSCEICVSAPGSHYCLDCEQYYCQNCKTLHQRQKISRNHQFYDASEVIPEGKSKCPDHQEEYNLMCNTCDMPVCTSCVTEKHNKHEFFKLVDIISKIRSKSENNLRTKINEGNRQVNMIRKEISSFEDSENSAIQSINNEGKKVKEMVDKCVAGMVVSVQEQCKQEKEKLTKLLFATQSQLFEEHGLQKRITDLDKALHDANLVHELKTLNLEIEKLRVMHPPDFPIISYDTKSVTEQNIKHLIGTFTLRNKPIKNQLQPNAINGLFMLYGLTIPPDRPPERQINRQIRPPERQIYRQIGPSHRQDHQTDRPTGKTPRQSHKQDHKTDTQKDHQTDTQQNNRQNKTTRQTRQKDHRQTHKQDYQTGIDRQDNQTDSKPDKKTRQTDSQTIRQTDRQARPPDSHTNKTTRQTRKRPPDDTQQDHKTDTQTRHKQTRKRPPDRHTNRLPNMHRQTRQISRQQARQDNQTDSKPDKTTRQTGSQTIRQTDRQARPPDSHTNKTTRQTRKKTTRQTHKQDHKTDTQTRPQGRHAKRPPDRHTNKTTKQA</sequence>
<feature type="compositionally biased region" description="Basic and acidic residues" evidence="2">
    <location>
        <begin position="491"/>
        <end position="503"/>
    </location>
</feature>
<dbReference type="OrthoDB" id="6088471at2759"/>
<proteinExistence type="predicted"/>
<evidence type="ECO:0000313" key="4">
    <source>
        <dbReference type="EMBL" id="VDI29177.1"/>
    </source>
</evidence>
<evidence type="ECO:0000256" key="2">
    <source>
        <dbReference type="SAM" id="MobiDB-lite"/>
    </source>
</evidence>
<dbReference type="AlphaFoldDB" id="A0A8B6E687"/>
<feature type="compositionally biased region" description="Basic and acidic residues" evidence="2">
    <location>
        <begin position="374"/>
        <end position="390"/>
    </location>
</feature>
<dbReference type="PROSITE" id="PS50119">
    <property type="entry name" value="ZF_BBOX"/>
    <property type="match status" value="2"/>
</dbReference>
<evidence type="ECO:0000313" key="5">
    <source>
        <dbReference type="Proteomes" id="UP000596742"/>
    </source>
</evidence>
<keyword evidence="1" id="KW-0863">Zinc-finger</keyword>
<dbReference type="GO" id="GO:0008270">
    <property type="term" value="F:zinc ion binding"/>
    <property type="evidence" value="ECO:0007669"/>
    <property type="project" value="UniProtKB-KW"/>
</dbReference>
<feature type="compositionally biased region" description="Basic and acidic residues" evidence="2">
    <location>
        <begin position="398"/>
        <end position="410"/>
    </location>
</feature>
<dbReference type="PANTHER" id="PTHR25462:SF296">
    <property type="entry name" value="MEIOTIC P26, ISOFORM F"/>
    <property type="match status" value="1"/>
</dbReference>
<feature type="compositionally biased region" description="Basic and acidic residues" evidence="2">
    <location>
        <begin position="471"/>
        <end position="481"/>
    </location>
</feature>
<feature type="region of interest" description="Disordered" evidence="2">
    <location>
        <begin position="280"/>
        <end position="551"/>
    </location>
</feature>
<evidence type="ECO:0000259" key="3">
    <source>
        <dbReference type="PROSITE" id="PS50119"/>
    </source>
</evidence>
<comment type="caution">
    <text evidence="4">The sequence shown here is derived from an EMBL/GenBank/DDBJ whole genome shotgun (WGS) entry which is preliminary data.</text>
</comment>
<protein>
    <recommendedName>
        <fullName evidence="3">B box-type domain-containing protein</fullName>
    </recommendedName>
</protein>
<feature type="compositionally biased region" description="Basic residues" evidence="2">
    <location>
        <begin position="436"/>
        <end position="445"/>
    </location>
</feature>
<feature type="compositionally biased region" description="Basic and acidic residues" evidence="2">
    <location>
        <begin position="420"/>
        <end position="435"/>
    </location>
</feature>
<evidence type="ECO:0000256" key="1">
    <source>
        <dbReference type="PROSITE-ProRule" id="PRU00024"/>
    </source>
</evidence>
<feature type="compositionally biased region" description="Basic residues" evidence="2">
    <location>
        <begin position="508"/>
        <end position="518"/>
    </location>
</feature>
<dbReference type="CDD" id="cd19757">
    <property type="entry name" value="Bbox1"/>
    <property type="match status" value="1"/>
</dbReference>
<dbReference type="GO" id="GO:0061630">
    <property type="term" value="F:ubiquitin protein ligase activity"/>
    <property type="evidence" value="ECO:0007669"/>
    <property type="project" value="TreeGrafter"/>
</dbReference>
<dbReference type="PANTHER" id="PTHR25462">
    <property type="entry name" value="BONUS, ISOFORM C-RELATED"/>
    <property type="match status" value="1"/>
</dbReference>
<dbReference type="InterPro" id="IPR000315">
    <property type="entry name" value="Znf_B-box"/>
</dbReference>
<feature type="compositionally biased region" description="Basic and acidic residues" evidence="2">
    <location>
        <begin position="284"/>
        <end position="301"/>
    </location>
</feature>
<feature type="compositionally biased region" description="Basic and acidic residues" evidence="2">
    <location>
        <begin position="327"/>
        <end position="341"/>
    </location>
</feature>
<feature type="compositionally biased region" description="Low complexity" evidence="2">
    <location>
        <begin position="342"/>
        <end position="353"/>
    </location>
</feature>
<name>A0A8B6E687_MYTGA</name>
<feature type="compositionally biased region" description="Basic and acidic residues" evidence="2">
    <location>
        <begin position="309"/>
        <end position="319"/>
    </location>
</feature>
<feature type="domain" description="B box-type" evidence="3">
    <location>
        <begin position="56"/>
        <end position="96"/>
    </location>
</feature>